<evidence type="ECO:0000313" key="7">
    <source>
        <dbReference type="EMBL" id="CAF9927231.1"/>
    </source>
</evidence>
<keyword evidence="2 4" id="KW-0378">Hydrolase</keyword>
<organism evidence="7 8">
    <name type="scientific">Alectoria fallacina</name>
    <dbReference type="NCBI Taxonomy" id="1903189"/>
    <lineage>
        <taxon>Eukaryota</taxon>
        <taxon>Fungi</taxon>
        <taxon>Dikarya</taxon>
        <taxon>Ascomycota</taxon>
        <taxon>Pezizomycotina</taxon>
        <taxon>Lecanoromycetes</taxon>
        <taxon>OSLEUM clade</taxon>
        <taxon>Lecanoromycetidae</taxon>
        <taxon>Lecanorales</taxon>
        <taxon>Lecanorineae</taxon>
        <taxon>Parmeliaceae</taxon>
        <taxon>Alectoria</taxon>
    </lineage>
</organism>
<feature type="active site" description="Nucleophile" evidence="4">
    <location>
        <position position="346"/>
    </location>
</feature>
<accession>A0A8H3FTV3</accession>
<feature type="chain" id="PRO_5034226877" description="GH26 domain-containing protein" evidence="5">
    <location>
        <begin position="19"/>
        <end position="413"/>
    </location>
</feature>
<dbReference type="Pfam" id="PF02156">
    <property type="entry name" value="Glyco_hydro_26"/>
    <property type="match status" value="1"/>
</dbReference>
<keyword evidence="5" id="KW-0732">Signal</keyword>
<evidence type="ECO:0000256" key="5">
    <source>
        <dbReference type="SAM" id="SignalP"/>
    </source>
</evidence>
<evidence type="ECO:0000313" key="8">
    <source>
        <dbReference type="Proteomes" id="UP000664203"/>
    </source>
</evidence>
<keyword evidence="3 4" id="KW-0326">Glycosidase</keyword>
<dbReference type="PROSITE" id="PS51764">
    <property type="entry name" value="GH26"/>
    <property type="match status" value="1"/>
</dbReference>
<dbReference type="AlphaFoldDB" id="A0A8H3FTV3"/>
<evidence type="ECO:0000256" key="3">
    <source>
        <dbReference type="ARBA" id="ARBA00023295"/>
    </source>
</evidence>
<gene>
    <name evidence="7" type="ORF">ALECFALPRED_003663</name>
</gene>
<dbReference type="GO" id="GO:0006080">
    <property type="term" value="P:substituted mannan metabolic process"/>
    <property type="evidence" value="ECO:0007669"/>
    <property type="project" value="InterPro"/>
</dbReference>
<feature type="domain" description="GH26" evidence="6">
    <location>
        <begin position="50"/>
        <end position="404"/>
    </location>
</feature>
<comment type="similarity">
    <text evidence="1 4">Belongs to the glycosyl hydrolase 26 family.</text>
</comment>
<feature type="active site" description="Proton donor" evidence="4">
    <location>
        <position position="236"/>
    </location>
</feature>
<name>A0A8H3FTV3_9LECA</name>
<dbReference type="PANTHER" id="PTHR40079:SF6">
    <property type="entry name" value="GH26 DOMAIN-CONTAINING PROTEIN"/>
    <property type="match status" value="1"/>
</dbReference>
<reference evidence="7" key="1">
    <citation type="submission" date="2021-03" db="EMBL/GenBank/DDBJ databases">
        <authorList>
            <person name="Tagirdzhanova G."/>
        </authorList>
    </citation>
    <scope>NUCLEOTIDE SEQUENCE</scope>
</reference>
<evidence type="ECO:0000256" key="4">
    <source>
        <dbReference type="PROSITE-ProRule" id="PRU01100"/>
    </source>
</evidence>
<dbReference type="OrthoDB" id="428177at2759"/>
<comment type="caution">
    <text evidence="7">The sequence shown here is derived from an EMBL/GenBank/DDBJ whole genome shotgun (WGS) entry which is preliminary data.</text>
</comment>
<evidence type="ECO:0000259" key="6">
    <source>
        <dbReference type="PROSITE" id="PS51764"/>
    </source>
</evidence>
<dbReference type="InterPro" id="IPR000805">
    <property type="entry name" value="Glyco_hydro_26"/>
</dbReference>
<dbReference type="GO" id="GO:0016985">
    <property type="term" value="F:mannan endo-1,4-beta-mannosidase activity"/>
    <property type="evidence" value="ECO:0007669"/>
    <property type="project" value="InterPro"/>
</dbReference>
<dbReference type="EMBL" id="CAJPDR010000225">
    <property type="protein sequence ID" value="CAF9927231.1"/>
    <property type="molecule type" value="Genomic_DNA"/>
</dbReference>
<dbReference type="PANTHER" id="PTHR40079">
    <property type="entry name" value="MANNAN ENDO-1,4-BETA-MANNOSIDASE E-RELATED"/>
    <property type="match status" value="1"/>
</dbReference>
<sequence length="413" mass="43689">MKTCVAVFGLALVAPIYGGAHPQHWSGGHHRFHNPSRYGLTASGSVVSSAPTGTVPAVVVGGGIWNSSAVIAGGTAYPSSVHNFTSPKSNVTASASITSSSSASISTSSSASSSPSSSAPGSDLGLLAECYRPNGVPMGWLPDGVDIMTIQNKVDPSYPPCTYGNYAQITSTSSMTGPNAQMDSQSTNSSTQGAIYTIALQPLIPFSEVSASAVATSMNEILADGPEVIWLRLAHEMNWYIDTNTINTDPSVRYHGTTAEFKAMWQAVATAVDRSRVKMFWSAVPPFAPGDTVETLNTEWFPGSEYVDIVGLDAYGEILSGEQTTFETLMGAFCALYPDIPVALAETGWLNGGTVEEKEYWLGQVSAKETLDVCPQYIGFSWFEYDKDGDYRIVMGDDGNIAKSILADVAVSS</sequence>
<dbReference type="InterPro" id="IPR022790">
    <property type="entry name" value="GH26_dom"/>
</dbReference>
<dbReference type="SUPFAM" id="SSF51445">
    <property type="entry name" value="(Trans)glycosidases"/>
    <property type="match status" value="1"/>
</dbReference>
<keyword evidence="8" id="KW-1185">Reference proteome</keyword>
<dbReference type="InterPro" id="IPR017853">
    <property type="entry name" value="GH"/>
</dbReference>
<proteinExistence type="inferred from homology"/>
<evidence type="ECO:0000256" key="1">
    <source>
        <dbReference type="ARBA" id="ARBA00007754"/>
    </source>
</evidence>
<dbReference type="Proteomes" id="UP000664203">
    <property type="component" value="Unassembled WGS sequence"/>
</dbReference>
<feature type="signal peptide" evidence="5">
    <location>
        <begin position="1"/>
        <end position="18"/>
    </location>
</feature>
<protein>
    <recommendedName>
        <fullName evidence="6">GH26 domain-containing protein</fullName>
    </recommendedName>
</protein>
<evidence type="ECO:0000256" key="2">
    <source>
        <dbReference type="ARBA" id="ARBA00022801"/>
    </source>
</evidence>
<dbReference type="Gene3D" id="3.20.20.80">
    <property type="entry name" value="Glycosidases"/>
    <property type="match status" value="1"/>
</dbReference>